<reference evidence="2 3" key="1">
    <citation type="journal article" date="2016" name="Nat. Commun.">
        <title>Thousands of microbial genomes shed light on interconnected biogeochemical processes in an aquifer system.</title>
        <authorList>
            <person name="Anantharaman K."/>
            <person name="Brown C.T."/>
            <person name="Hug L.A."/>
            <person name="Sharon I."/>
            <person name="Castelle C.J."/>
            <person name="Probst A.J."/>
            <person name="Thomas B.C."/>
            <person name="Singh A."/>
            <person name="Wilkins M.J."/>
            <person name="Karaoz U."/>
            <person name="Brodie E.L."/>
            <person name="Williams K.H."/>
            <person name="Hubbard S.S."/>
            <person name="Banfield J.F."/>
        </authorList>
    </citation>
    <scope>NUCLEOTIDE SEQUENCE [LARGE SCALE GENOMIC DNA]</scope>
</reference>
<dbReference type="InterPro" id="IPR025101">
    <property type="entry name" value="DUF4012"/>
</dbReference>
<dbReference type="InterPro" id="IPR001509">
    <property type="entry name" value="Epimerase_deHydtase"/>
</dbReference>
<accession>A0A1F4VS81</accession>
<organism evidence="2 3">
    <name type="scientific">candidate division WWE3 bacterium RIFCSPLOWO2_01_FULL_53_14</name>
    <dbReference type="NCBI Taxonomy" id="1802628"/>
    <lineage>
        <taxon>Bacteria</taxon>
        <taxon>Katanobacteria</taxon>
    </lineage>
</organism>
<dbReference type="STRING" id="1802628.A2890_02610"/>
<dbReference type="Gene3D" id="3.40.50.720">
    <property type="entry name" value="NAD(P)-binding Rossmann-like Domain"/>
    <property type="match status" value="1"/>
</dbReference>
<evidence type="ECO:0000259" key="1">
    <source>
        <dbReference type="Pfam" id="PF01370"/>
    </source>
</evidence>
<dbReference type="InterPro" id="IPR036291">
    <property type="entry name" value="NAD(P)-bd_dom_sf"/>
</dbReference>
<evidence type="ECO:0000313" key="3">
    <source>
        <dbReference type="Proteomes" id="UP000176967"/>
    </source>
</evidence>
<sequence length="842" mass="92713">MHILLAYGEGNLTKKLKAALLQGGQQASILPEGVPPKARYDIIFQLARDPAQTAEGTRLLLNKARRDQSRLFLVGWRLDDRLYAEAFRFAQTLVEEVSRKGEVEAVTLNLGRLFGPGASTSDSGALGHLINEFSQGNVLTLYGGGTDSDYYLYMDDAIEGLILALTQSKSGETYTLTPSVPITSEAAAKLLYDLGGGRHEIVFHRGLATTAEKEEVAGKPLPEFRIKTPFHDGIVAVLKTAPAAPRGGGWQLPRLRAPFLKIPRIKIQLPHLSRRWATVLAGLLIVLLPFIYLGSNAAWGTIQLGRAKTLLERGEIGRAAAAVNIAAKSFERIGQIIRPAQPLTEALGAVAEIGGQAETLTTALENLVQSRQGEAVVPQSEDDFRQLAAAFSSARDRLSLAWLELQKNDSQFWQPLRTALEPLFEEGLKIVEFGEPLARSLPEMLGYQGERSYLLLFQNSAELQPGGGRVGTFAQIDLNAGGIEELRFFNESDFAHISSPLGRFNGISKLPDFADGARAIADIFYRGTGEKVQGVVGVDLHFAQSLLGITGPFTLTDFANQEINSENFFEVTTREVETDFFPGTDKKKRFIQALGEGILNKLFGIGRDKYLAVSRLAWESLEDKGILLYFDNPDVYLAALESNFAGRIRETGGDFLYPYDHNAGTKGTVWIKRSIAYRIFNTTREGAMRAELKITWKNEGTEAWPGGDYLNKTAVLVPQGSKLIEARRGDENVLSSFSAGTSKGKTLFSTPYKISTYITVAPQSEQTLTLVYDFPENIIGSADYSLLVQKQPGTVGDVFRFEFEEPFGYEAQSTVLQKVDNKLIFEGNLTQDLEFKINIEER</sequence>
<name>A0A1F4VS81_UNCKA</name>
<dbReference type="Proteomes" id="UP000176967">
    <property type="component" value="Unassembled WGS sequence"/>
</dbReference>
<proteinExistence type="predicted"/>
<gene>
    <name evidence="2" type="ORF">A2890_02610</name>
</gene>
<dbReference type="Pfam" id="PF13196">
    <property type="entry name" value="DUF4012"/>
    <property type="match status" value="1"/>
</dbReference>
<evidence type="ECO:0000313" key="2">
    <source>
        <dbReference type="EMBL" id="OGC60051.1"/>
    </source>
</evidence>
<dbReference type="SUPFAM" id="SSF51735">
    <property type="entry name" value="NAD(P)-binding Rossmann-fold domains"/>
    <property type="match status" value="1"/>
</dbReference>
<dbReference type="AlphaFoldDB" id="A0A1F4VS81"/>
<feature type="domain" description="NAD-dependent epimerase/dehydratase" evidence="1">
    <location>
        <begin position="82"/>
        <end position="174"/>
    </location>
</feature>
<comment type="caution">
    <text evidence="2">The sequence shown here is derived from an EMBL/GenBank/DDBJ whole genome shotgun (WGS) entry which is preliminary data.</text>
</comment>
<dbReference type="Pfam" id="PF01370">
    <property type="entry name" value="Epimerase"/>
    <property type="match status" value="1"/>
</dbReference>
<dbReference type="EMBL" id="MEVL01000026">
    <property type="protein sequence ID" value="OGC60051.1"/>
    <property type="molecule type" value="Genomic_DNA"/>
</dbReference>
<protein>
    <recommendedName>
        <fullName evidence="1">NAD-dependent epimerase/dehydratase domain-containing protein</fullName>
    </recommendedName>
</protein>